<proteinExistence type="predicted"/>
<reference evidence="1" key="1">
    <citation type="submission" date="2020-10" db="EMBL/GenBank/DDBJ databases">
        <authorList>
            <person name="Gilroy R."/>
        </authorList>
    </citation>
    <scope>NUCLEOTIDE SEQUENCE</scope>
    <source>
        <strain evidence="1">CHK180-2868</strain>
    </source>
</reference>
<sequence length="263" mass="29356">MNRKALFFDIDGTLLTDETKELPESARKALLKAQNAGHLIFINSGRARCLMQEVEAQVPADGYLCGCGTYIEIGGKTVFHHLISAKRRMELQRGIIACGLDGILEGTSGCTIQKADARMPEVERVRTLMERDGCFREADWERELADFDKFCVLADEKSDAARFLRMLSPDIAFIDRGGRLYECVPAGFDKAAAMQFVLEYFGIPWEESYAFGDSANDLAMIRYACHSVVMGEHSSVLEPHASFVTKRVEEDGIAYAMECLNII</sequence>
<evidence type="ECO:0000313" key="1">
    <source>
        <dbReference type="EMBL" id="HIR05215.1"/>
    </source>
</evidence>
<dbReference type="Pfam" id="PF08282">
    <property type="entry name" value="Hydrolase_3"/>
    <property type="match status" value="1"/>
</dbReference>
<gene>
    <name evidence="1" type="ORF">IAB28_04540</name>
</gene>
<dbReference type="Proteomes" id="UP000824250">
    <property type="component" value="Unassembled WGS sequence"/>
</dbReference>
<protein>
    <submittedName>
        <fullName evidence="1">HAD family phosphatase</fullName>
    </submittedName>
</protein>
<reference evidence="1" key="2">
    <citation type="journal article" date="2021" name="PeerJ">
        <title>Extensive microbial diversity within the chicken gut microbiome revealed by metagenomics and culture.</title>
        <authorList>
            <person name="Gilroy R."/>
            <person name="Ravi A."/>
            <person name="Getino M."/>
            <person name="Pursley I."/>
            <person name="Horton D.L."/>
            <person name="Alikhan N.F."/>
            <person name="Baker D."/>
            <person name="Gharbi K."/>
            <person name="Hall N."/>
            <person name="Watson M."/>
            <person name="Adriaenssens E.M."/>
            <person name="Foster-Nyarko E."/>
            <person name="Jarju S."/>
            <person name="Secka A."/>
            <person name="Antonio M."/>
            <person name="Oren A."/>
            <person name="Chaudhuri R.R."/>
            <person name="La Ragione R."/>
            <person name="Hildebrand F."/>
            <person name="Pallen M.J."/>
        </authorList>
    </citation>
    <scope>NUCLEOTIDE SEQUENCE</scope>
    <source>
        <strain evidence="1">CHK180-2868</strain>
    </source>
</reference>
<dbReference type="EMBL" id="DVGC01000025">
    <property type="protein sequence ID" value="HIR05215.1"/>
    <property type="molecule type" value="Genomic_DNA"/>
</dbReference>
<dbReference type="NCBIfam" id="TIGR01484">
    <property type="entry name" value="HAD-SF-IIB"/>
    <property type="match status" value="1"/>
</dbReference>
<dbReference type="PANTHER" id="PTHR10000">
    <property type="entry name" value="PHOSPHOSERINE PHOSPHATASE"/>
    <property type="match status" value="1"/>
</dbReference>
<organism evidence="1 2">
    <name type="scientific">Candidatus Copromonas faecavium</name>
    <name type="common">nom. illeg.</name>
    <dbReference type="NCBI Taxonomy" id="2840740"/>
    <lineage>
        <taxon>Bacteria</taxon>
        <taxon>Bacillati</taxon>
        <taxon>Bacillota</taxon>
        <taxon>Clostridia</taxon>
        <taxon>Lachnospirales</taxon>
        <taxon>Lachnospiraceae</taxon>
        <taxon>Candidatus Copromonas (nom. illeg.)</taxon>
    </lineage>
</organism>
<dbReference type="PANTHER" id="PTHR10000:SF25">
    <property type="entry name" value="PHOSPHATASE YKRA-RELATED"/>
    <property type="match status" value="1"/>
</dbReference>
<dbReference type="PROSITE" id="PS01228">
    <property type="entry name" value="COF_1"/>
    <property type="match status" value="1"/>
</dbReference>
<accession>A0A9D1A574</accession>
<dbReference type="Gene3D" id="3.30.1240.10">
    <property type="match status" value="1"/>
</dbReference>
<dbReference type="Gene3D" id="3.40.50.1000">
    <property type="entry name" value="HAD superfamily/HAD-like"/>
    <property type="match status" value="1"/>
</dbReference>
<dbReference type="GO" id="GO:0005829">
    <property type="term" value="C:cytosol"/>
    <property type="evidence" value="ECO:0007669"/>
    <property type="project" value="TreeGrafter"/>
</dbReference>
<dbReference type="InterPro" id="IPR006379">
    <property type="entry name" value="HAD-SF_hydro_IIB"/>
</dbReference>
<dbReference type="SUPFAM" id="SSF56784">
    <property type="entry name" value="HAD-like"/>
    <property type="match status" value="1"/>
</dbReference>
<dbReference type="GO" id="GO:0000287">
    <property type="term" value="F:magnesium ion binding"/>
    <property type="evidence" value="ECO:0007669"/>
    <property type="project" value="TreeGrafter"/>
</dbReference>
<name>A0A9D1A574_9FIRM</name>
<dbReference type="GO" id="GO:0016791">
    <property type="term" value="F:phosphatase activity"/>
    <property type="evidence" value="ECO:0007669"/>
    <property type="project" value="TreeGrafter"/>
</dbReference>
<dbReference type="InterPro" id="IPR036412">
    <property type="entry name" value="HAD-like_sf"/>
</dbReference>
<dbReference type="InterPro" id="IPR023214">
    <property type="entry name" value="HAD_sf"/>
</dbReference>
<dbReference type="AlphaFoldDB" id="A0A9D1A574"/>
<comment type="caution">
    <text evidence="1">The sequence shown here is derived from an EMBL/GenBank/DDBJ whole genome shotgun (WGS) entry which is preliminary data.</text>
</comment>
<evidence type="ECO:0000313" key="2">
    <source>
        <dbReference type="Proteomes" id="UP000824250"/>
    </source>
</evidence>